<dbReference type="Pfam" id="PF09335">
    <property type="entry name" value="VTT_dom"/>
    <property type="match status" value="1"/>
</dbReference>
<dbReference type="GeneID" id="10822707"/>
<feature type="transmembrane region" description="Helical" evidence="1">
    <location>
        <begin position="175"/>
        <end position="196"/>
    </location>
</feature>
<reference evidence="3" key="1">
    <citation type="submission" date="2010-07" db="EMBL/GenBank/DDBJ databases">
        <title>The complete genome of Methanosalsum zhilinae DSM 4017.</title>
        <authorList>
            <consortium name="US DOE Joint Genome Institute (JGI-PGF)"/>
            <person name="Lucas S."/>
            <person name="Copeland A."/>
            <person name="Lapidus A."/>
            <person name="Glavina del Rio T."/>
            <person name="Dalin E."/>
            <person name="Tice H."/>
            <person name="Bruce D."/>
            <person name="Goodwin L."/>
            <person name="Pitluck S."/>
            <person name="Kyrpides N."/>
            <person name="Mavromatis K."/>
            <person name="Ovchinnikova G."/>
            <person name="Daligault H."/>
            <person name="Detter J.C."/>
            <person name="Han C."/>
            <person name="Tapia R."/>
            <person name="Larimer F."/>
            <person name="Land M."/>
            <person name="Hauser L."/>
            <person name="Markowitz V."/>
            <person name="Cheng J.-F."/>
            <person name="Hugenholtz P."/>
            <person name="Woyke T."/>
            <person name="Wu D."/>
            <person name="Spring S."/>
            <person name="Schueler E."/>
            <person name="Brambilla E."/>
            <person name="Klenk H.-P."/>
            <person name="Eisen J.A."/>
        </authorList>
    </citation>
    <scope>NUCLEOTIDE SEQUENCE</scope>
    <source>
        <strain evidence="3">DSM 4017</strain>
    </source>
</reference>
<feature type="domain" description="VTT" evidence="2">
    <location>
        <begin position="77"/>
        <end position="187"/>
    </location>
</feature>
<keyword evidence="1" id="KW-0472">Membrane</keyword>
<dbReference type="HOGENOM" id="CLU_1329461_0_0_2"/>
<feature type="transmembrane region" description="Helical" evidence="1">
    <location>
        <begin position="140"/>
        <end position="163"/>
    </location>
</feature>
<evidence type="ECO:0000313" key="3">
    <source>
        <dbReference type="EMBL" id="AEH60936.1"/>
    </source>
</evidence>
<gene>
    <name evidence="3" type="ordered locus">Mzhil_1080</name>
</gene>
<dbReference type="OrthoDB" id="121782at2157"/>
<dbReference type="AlphaFoldDB" id="F7XM04"/>
<keyword evidence="4" id="KW-1185">Reference proteome</keyword>
<sequence length="197" mass="22520">MTKECAISRYTSFGRKRSMQIFFIIALFVVLWSIFLHFYPPAQIVAMLGVRNVYIFVFLLAMIGGVSIFTTTLFYTSLITIAFGGVNLIWLSLFASTGLLFGDLIFYYMAKTGSQCVPQKYENIVSRLKEFMYRYSDRTIIFIIFAYSLTPLPSDAISIVLGVSAFPIRKMILPLILGKFLLILLFIEIVFLGYSFF</sequence>
<evidence type="ECO:0000259" key="2">
    <source>
        <dbReference type="Pfam" id="PF09335"/>
    </source>
</evidence>
<keyword evidence="1" id="KW-1133">Transmembrane helix</keyword>
<evidence type="ECO:0000256" key="1">
    <source>
        <dbReference type="SAM" id="Phobius"/>
    </source>
</evidence>
<name>F7XM04_METZD</name>
<dbReference type="KEGG" id="mzh:Mzhil_1080"/>
<organism evidence="3 4">
    <name type="scientific">Methanosalsum zhilinae (strain DSM 4017 / NBRC 107636 / OCM 62 / WeN5)</name>
    <name type="common">Methanohalophilus zhilinae</name>
    <dbReference type="NCBI Taxonomy" id="679901"/>
    <lineage>
        <taxon>Archaea</taxon>
        <taxon>Methanobacteriati</taxon>
        <taxon>Methanobacteriota</taxon>
        <taxon>Stenosarchaea group</taxon>
        <taxon>Methanomicrobia</taxon>
        <taxon>Methanosarcinales</taxon>
        <taxon>Methanosarcinaceae</taxon>
        <taxon>Methanosalsum</taxon>
    </lineage>
</organism>
<dbReference type="EMBL" id="CP002101">
    <property type="protein sequence ID" value="AEH60936.1"/>
    <property type="molecule type" value="Genomic_DNA"/>
</dbReference>
<dbReference type="InterPro" id="IPR032816">
    <property type="entry name" value="VTT_dom"/>
</dbReference>
<keyword evidence="1" id="KW-0812">Transmembrane</keyword>
<feature type="transmembrane region" description="Helical" evidence="1">
    <location>
        <begin position="52"/>
        <end position="76"/>
    </location>
</feature>
<accession>F7XM04</accession>
<dbReference type="Proteomes" id="UP000006622">
    <property type="component" value="Chromosome"/>
</dbReference>
<protein>
    <recommendedName>
        <fullName evidence="2">VTT domain-containing protein</fullName>
    </recommendedName>
</protein>
<feature type="transmembrane region" description="Helical" evidence="1">
    <location>
        <begin position="88"/>
        <end position="110"/>
    </location>
</feature>
<feature type="transmembrane region" description="Helical" evidence="1">
    <location>
        <begin position="21"/>
        <end position="40"/>
    </location>
</feature>
<evidence type="ECO:0000313" key="4">
    <source>
        <dbReference type="Proteomes" id="UP000006622"/>
    </source>
</evidence>
<dbReference type="RefSeq" id="WP_013898373.1">
    <property type="nucleotide sequence ID" value="NC_015676.1"/>
</dbReference>
<proteinExistence type="predicted"/>